<name>A0ACA9R870_9GLOM</name>
<reference evidence="1" key="1">
    <citation type="submission" date="2021-06" db="EMBL/GenBank/DDBJ databases">
        <authorList>
            <person name="Kallberg Y."/>
            <person name="Tangrot J."/>
            <person name="Rosling A."/>
        </authorList>
    </citation>
    <scope>NUCLEOTIDE SEQUENCE</scope>
    <source>
        <strain evidence="1">MA461A</strain>
    </source>
</reference>
<organism evidence="1 2">
    <name type="scientific">Racocetra persica</name>
    <dbReference type="NCBI Taxonomy" id="160502"/>
    <lineage>
        <taxon>Eukaryota</taxon>
        <taxon>Fungi</taxon>
        <taxon>Fungi incertae sedis</taxon>
        <taxon>Mucoromycota</taxon>
        <taxon>Glomeromycotina</taxon>
        <taxon>Glomeromycetes</taxon>
        <taxon>Diversisporales</taxon>
        <taxon>Gigasporaceae</taxon>
        <taxon>Racocetra</taxon>
    </lineage>
</organism>
<evidence type="ECO:0000313" key="2">
    <source>
        <dbReference type="Proteomes" id="UP000789920"/>
    </source>
</evidence>
<comment type="caution">
    <text evidence="1">The sequence shown here is derived from an EMBL/GenBank/DDBJ whole genome shotgun (WGS) entry which is preliminary data.</text>
</comment>
<dbReference type="Proteomes" id="UP000789920">
    <property type="component" value="Unassembled WGS sequence"/>
</dbReference>
<dbReference type="EMBL" id="CAJVQC010045750">
    <property type="protein sequence ID" value="CAG8781853.1"/>
    <property type="molecule type" value="Genomic_DNA"/>
</dbReference>
<feature type="non-terminal residue" evidence="1">
    <location>
        <position position="68"/>
    </location>
</feature>
<protein>
    <submittedName>
        <fullName evidence="1">28219_t:CDS:1</fullName>
    </submittedName>
</protein>
<gene>
    <name evidence="1" type="ORF">RPERSI_LOCUS17707</name>
</gene>
<feature type="non-terminal residue" evidence="1">
    <location>
        <position position="1"/>
    </location>
</feature>
<keyword evidence="2" id="KW-1185">Reference proteome</keyword>
<evidence type="ECO:0000313" key="1">
    <source>
        <dbReference type="EMBL" id="CAG8781853.1"/>
    </source>
</evidence>
<accession>A0ACA9R870</accession>
<sequence>EAHSLLPESSSNAEQLFTNQVSSSQQFNEGFSDSFDPIFESNNIQLDEVNGDNLLIEEIIELSTRLSL</sequence>
<proteinExistence type="predicted"/>